<sequence length="650" mass="71855">MVISSPVAVPASSRMAEIIRRHDWAASPLGPIEAWPDRLRFALEICLRTSSPSAVYWGPDFILLHNDAFGAWLGLPEPRLLGQPAQQAYGELWDWLSPQFQAVMESGQGLSVAEQIIPVARDGVIEERYWTYTLSPLTDETGAVAGILSQREEVTRAVLAERRLSFQIRLADALRGETDPQRVKQVATALLGEHLGASRVGYAEVDEARQVASVRSDWTRDGSTSLAGQHAPLSSFGSEALGALRSGEVLVLPDLGSLPAASPELVAAWNAMGVRALITVPLVRDGALRALLYVHEPEPRAWRRSDAAIARDVAERTWAAVERAQAERSLRESEDHYRHTVELNPQVTWTATPDGALNRVARRWEEWTGTTGLGDSWAEGIHPEDVPASFAAWRHSLETGDVYDIEHRLKLRDGSFRWARSRAFPRHGKDGAILLWYGSTEDIHERKVAEEHQRLLINELNHRVKNTLASVQAIAFQTLKGDVSLAEARARFEARLLALSRAHNLLTERNWEGAGLERIVRDATEHLAGDTSRFELRGEGELSLRPRAALALALALHELVTNAAKYGARSSERGRVSIAWREEQGTLLLEWKETGGPEVNAPERRGFGSRLIERGLAPDLAGRADLDFEPDGLRCTIRASVEAVRAADLA</sequence>
<evidence type="ECO:0000256" key="2">
    <source>
        <dbReference type="ARBA" id="ARBA00012438"/>
    </source>
</evidence>
<keyword evidence="5" id="KW-0716">Sensory transduction</keyword>
<dbReference type="SMART" id="SM00086">
    <property type="entry name" value="PAC"/>
    <property type="match status" value="1"/>
</dbReference>
<keyword evidence="18" id="KW-1185">Reference proteome</keyword>
<name>A0A4Y8ZVH2_9SPHN</name>
<dbReference type="EMBL" id="SPDV01000002">
    <property type="protein sequence ID" value="TFI60028.1"/>
    <property type="molecule type" value="Genomic_DNA"/>
</dbReference>
<dbReference type="PANTHER" id="PTHR41523">
    <property type="entry name" value="TWO-COMPONENT SYSTEM SENSOR PROTEIN"/>
    <property type="match status" value="1"/>
</dbReference>
<dbReference type="Pfam" id="PF08448">
    <property type="entry name" value="PAS_4"/>
    <property type="match status" value="1"/>
</dbReference>
<accession>A0A4Y8ZVH2</accession>
<keyword evidence="9" id="KW-0677">Repeat</keyword>
<keyword evidence="7" id="KW-0288">FMN</keyword>
<evidence type="ECO:0000313" key="18">
    <source>
        <dbReference type="Proteomes" id="UP000298213"/>
    </source>
</evidence>
<dbReference type="InterPro" id="IPR013656">
    <property type="entry name" value="PAS_4"/>
</dbReference>
<dbReference type="InterPro" id="IPR029016">
    <property type="entry name" value="GAF-like_dom_sf"/>
</dbReference>
<evidence type="ECO:0000256" key="9">
    <source>
        <dbReference type="ARBA" id="ARBA00022737"/>
    </source>
</evidence>
<dbReference type="FunFam" id="3.30.450.20:FF:000099">
    <property type="entry name" value="Sensory box sensor histidine kinase"/>
    <property type="match status" value="1"/>
</dbReference>
<dbReference type="SMART" id="SM00065">
    <property type="entry name" value="GAF"/>
    <property type="match status" value="1"/>
</dbReference>
<dbReference type="Pfam" id="PF01590">
    <property type="entry name" value="GAF"/>
    <property type="match status" value="1"/>
</dbReference>
<dbReference type="Pfam" id="PF08447">
    <property type="entry name" value="PAS_3"/>
    <property type="match status" value="1"/>
</dbReference>
<protein>
    <recommendedName>
        <fullName evidence="2">histidine kinase</fullName>
        <ecNumber evidence="2">2.7.13.3</ecNumber>
    </recommendedName>
</protein>
<evidence type="ECO:0000259" key="16">
    <source>
        <dbReference type="PROSITE" id="PS50113"/>
    </source>
</evidence>
<comment type="caution">
    <text evidence="17">The sequence shown here is derived from an EMBL/GenBank/DDBJ whole genome shotgun (WGS) entry which is preliminary data.</text>
</comment>
<keyword evidence="3" id="KW-0600">Photoreceptor protein</keyword>
<keyword evidence="14" id="KW-0843">Virulence</keyword>
<evidence type="ECO:0000256" key="12">
    <source>
        <dbReference type="ARBA" id="ARBA00022840"/>
    </source>
</evidence>
<evidence type="ECO:0000256" key="14">
    <source>
        <dbReference type="ARBA" id="ARBA00023026"/>
    </source>
</evidence>
<dbReference type="OrthoDB" id="9760752at2"/>
<proteinExistence type="predicted"/>
<dbReference type="AlphaFoldDB" id="A0A4Y8ZVH2"/>
<dbReference type="InterPro" id="IPR000014">
    <property type="entry name" value="PAS"/>
</dbReference>
<dbReference type="EC" id="2.7.13.3" evidence="2"/>
<dbReference type="InterPro" id="IPR013655">
    <property type="entry name" value="PAS_fold_3"/>
</dbReference>
<dbReference type="GO" id="GO:0004673">
    <property type="term" value="F:protein histidine kinase activity"/>
    <property type="evidence" value="ECO:0007669"/>
    <property type="project" value="UniProtKB-EC"/>
</dbReference>
<dbReference type="InterPro" id="IPR001610">
    <property type="entry name" value="PAC"/>
</dbReference>
<dbReference type="InterPro" id="IPR011102">
    <property type="entry name" value="Sig_transdc_His_kinase_HWE"/>
</dbReference>
<keyword evidence="8" id="KW-0808">Transferase</keyword>
<dbReference type="SUPFAM" id="SSF55785">
    <property type="entry name" value="PYP-like sensor domain (PAS domain)"/>
    <property type="match status" value="2"/>
</dbReference>
<evidence type="ECO:0000256" key="10">
    <source>
        <dbReference type="ARBA" id="ARBA00022741"/>
    </source>
</evidence>
<evidence type="ECO:0000256" key="3">
    <source>
        <dbReference type="ARBA" id="ARBA00022543"/>
    </source>
</evidence>
<evidence type="ECO:0000256" key="1">
    <source>
        <dbReference type="ARBA" id="ARBA00000085"/>
    </source>
</evidence>
<evidence type="ECO:0000256" key="11">
    <source>
        <dbReference type="ARBA" id="ARBA00022777"/>
    </source>
</evidence>
<keyword evidence="15" id="KW-0675">Receptor</keyword>
<dbReference type="SMART" id="SM00911">
    <property type="entry name" value="HWE_HK"/>
    <property type="match status" value="1"/>
</dbReference>
<dbReference type="SUPFAM" id="SSF55874">
    <property type="entry name" value="ATPase domain of HSP90 chaperone/DNA topoisomerase II/histidine kinase"/>
    <property type="match status" value="1"/>
</dbReference>
<gene>
    <name evidence="17" type="ORF">E2493_01910</name>
</gene>
<dbReference type="Gene3D" id="3.30.450.40">
    <property type="match status" value="1"/>
</dbReference>
<dbReference type="GO" id="GO:0005524">
    <property type="term" value="F:ATP binding"/>
    <property type="evidence" value="ECO:0007669"/>
    <property type="project" value="UniProtKB-KW"/>
</dbReference>
<dbReference type="Proteomes" id="UP000298213">
    <property type="component" value="Unassembled WGS sequence"/>
</dbReference>
<evidence type="ECO:0000256" key="15">
    <source>
        <dbReference type="ARBA" id="ARBA00023170"/>
    </source>
</evidence>
<evidence type="ECO:0000256" key="7">
    <source>
        <dbReference type="ARBA" id="ARBA00022643"/>
    </source>
</evidence>
<evidence type="ECO:0000256" key="5">
    <source>
        <dbReference type="ARBA" id="ARBA00022606"/>
    </source>
</evidence>
<organism evidence="17 18">
    <name type="scientific">Sphingomonas parva</name>
    <dbReference type="NCBI Taxonomy" id="2555898"/>
    <lineage>
        <taxon>Bacteria</taxon>
        <taxon>Pseudomonadati</taxon>
        <taxon>Pseudomonadota</taxon>
        <taxon>Alphaproteobacteria</taxon>
        <taxon>Sphingomonadales</taxon>
        <taxon>Sphingomonadaceae</taxon>
        <taxon>Sphingomonas</taxon>
    </lineage>
</organism>
<keyword evidence="13" id="KW-0157">Chromophore</keyword>
<dbReference type="CDD" id="cd00130">
    <property type="entry name" value="PAS"/>
    <property type="match status" value="1"/>
</dbReference>
<dbReference type="PROSITE" id="PS50113">
    <property type="entry name" value="PAC"/>
    <property type="match status" value="1"/>
</dbReference>
<dbReference type="PANTHER" id="PTHR41523:SF7">
    <property type="entry name" value="HISTIDINE KINASE"/>
    <property type="match status" value="1"/>
</dbReference>
<dbReference type="Pfam" id="PF07536">
    <property type="entry name" value="HWE_HK"/>
    <property type="match status" value="1"/>
</dbReference>
<dbReference type="Gene3D" id="3.30.565.10">
    <property type="entry name" value="Histidine kinase-like ATPase, C-terminal domain"/>
    <property type="match status" value="1"/>
</dbReference>
<evidence type="ECO:0000256" key="13">
    <source>
        <dbReference type="ARBA" id="ARBA00022991"/>
    </source>
</evidence>
<keyword evidence="6" id="KW-0285">Flavoprotein</keyword>
<evidence type="ECO:0000256" key="4">
    <source>
        <dbReference type="ARBA" id="ARBA00022553"/>
    </source>
</evidence>
<evidence type="ECO:0000313" key="17">
    <source>
        <dbReference type="EMBL" id="TFI60028.1"/>
    </source>
</evidence>
<reference evidence="17 18" key="1">
    <citation type="submission" date="2019-03" db="EMBL/GenBank/DDBJ databases">
        <title>Genome sequence of Sphingomonas sp. 17J27-24.</title>
        <authorList>
            <person name="Kim M."/>
            <person name="Maeng S."/>
            <person name="Sathiyaraj S."/>
        </authorList>
    </citation>
    <scope>NUCLEOTIDE SEQUENCE [LARGE SCALE GENOMIC DNA]</scope>
    <source>
        <strain evidence="17 18">17J27-24</strain>
    </source>
</reference>
<dbReference type="InterPro" id="IPR036890">
    <property type="entry name" value="HATPase_C_sf"/>
</dbReference>
<keyword evidence="12" id="KW-0067">ATP-binding</keyword>
<dbReference type="SUPFAM" id="SSF55781">
    <property type="entry name" value="GAF domain-like"/>
    <property type="match status" value="1"/>
</dbReference>
<dbReference type="GO" id="GO:0009881">
    <property type="term" value="F:photoreceptor activity"/>
    <property type="evidence" value="ECO:0007669"/>
    <property type="project" value="UniProtKB-KW"/>
</dbReference>
<keyword evidence="4" id="KW-0597">Phosphoprotein</keyword>
<feature type="domain" description="PAC" evidence="16">
    <location>
        <begin position="403"/>
        <end position="455"/>
    </location>
</feature>
<keyword evidence="11" id="KW-0418">Kinase</keyword>
<keyword evidence="10" id="KW-0547">Nucleotide-binding</keyword>
<comment type="catalytic activity">
    <reaction evidence="1">
        <text>ATP + protein L-histidine = ADP + protein N-phospho-L-histidine.</text>
        <dbReference type="EC" id="2.7.13.3"/>
    </reaction>
</comment>
<dbReference type="NCBIfam" id="TIGR00229">
    <property type="entry name" value="sensory_box"/>
    <property type="match status" value="1"/>
</dbReference>
<dbReference type="Gene3D" id="3.30.450.20">
    <property type="entry name" value="PAS domain"/>
    <property type="match status" value="2"/>
</dbReference>
<dbReference type="InterPro" id="IPR035965">
    <property type="entry name" value="PAS-like_dom_sf"/>
</dbReference>
<dbReference type="InterPro" id="IPR003018">
    <property type="entry name" value="GAF"/>
</dbReference>
<evidence type="ECO:0000256" key="8">
    <source>
        <dbReference type="ARBA" id="ARBA00022679"/>
    </source>
</evidence>
<evidence type="ECO:0000256" key="6">
    <source>
        <dbReference type="ARBA" id="ARBA00022630"/>
    </source>
</evidence>
<dbReference type="InterPro" id="IPR000700">
    <property type="entry name" value="PAS-assoc_C"/>
</dbReference>